<name>A0ACC2GUC7_DALPE</name>
<comment type="caution">
    <text evidence="1">The sequence shown here is derived from an EMBL/GenBank/DDBJ whole genome shotgun (WGS) entry which is preliminary data.</text>
</comment>
<accession>A0ACC2GUC7</accession>
<sequence length="249" mass="27405">MEKESQSALPRTSRGQRLTIRLVIPSASGDAIDDSLTSTCLDDSEPSSYKGVSSLQTVLEETSRQELNTAPAFDAPKQAQASLLEGLRSLFKKTNRVGVLPFKEDDIVDPTPDIVDPTPDIVDPTPDIVDPTPDIVDPTPDIVDPTPAIMDPPPHDEDEMTWVTVCSGSGYLRVLMLHPSPRVDPEDSLYPTSLADNKLPVIPEETLEEMMDVLASDVEMPPKKSFWKRLKSIFRWKKNATVKAVREGG</sequence>
<gene>
    <name evidence="1" type="ORF">DPEC_G00115100</name>
</gene>
<organism evidence="1 2">
    <name type="scientific">Dallia pectoralis</name>
    <name type="common">Alaska blackfish</name>
    <dbReference type="NCBI Taxonomy" id="75939"/>
    <lineage>
        <taxon>Eukaryota</taxon>
        <taxon>Metazoa</taxon>
        <taxon>Chordata</taxon>
        <taxon>Craniata</taxon>
        <taxon>Vertebrata</taxon>
        <taxon>Euteleostomi</taxon>
        <taxon>Actinopterygii</taxon>
        <taxon>Neopterygii</taxon>
        <taxon>Teleostei</taxon>
        <taxon>Protacanthopterygii</taxon>
        <taxon>Esociformes</taxon>
        <taxon>Umbridae</taxon>
        <taxon>Dallia</taxon>
    </lineage>
</organism>
<evidence type="ECO:0000313" key="2">
    <source>
        <dbReference type="Proteomes" id="UP001157502"/>
    </source>
</evidence>
<protein>
    <submittedName>
        <fullName evidence="1">Uncharacterized protein</fullName>
    </submittedName>
</protein>
<proteinExistence type="predicted"/>
<keyword evidence="2" id="KW-1185">Reference proteome</keyword>
<evidence type="ECO:0000313" key="1">
    <source>
        <dbReference type="EMBL" id="KAJ8007203.1"/>
    </source>
</evidence>
<dbReference type="Proteomes" id="UP001157502">
    <property type="component" value="Chromosome 9"/>
</dbReference>
<dbReference type="EMBL" id="CM055736">
    <property type="protein sequence ID" value="KAJ8007203.1"/>
    <property type="molecule type" value="Genomic_DNA"/>
</dbReference>
<reference evidence="1" key="1">
    <citation type="submission" date="2021-05" db="EMBL/GenBank/DDBJ databases">
        <authorList>
            <person name="Pan Q."/>
            <person name="Jouanno E."/>
            <person name="Zahm M."/>
            <person name="Klopp C."/>
            <person name="Cabau C."/>
            <person name="Louis A."/>
            <person name="Berthelot C."/>
            <person name="Parey E."/>
            <person name="Roest Crollius H."/>
            <person name="Montfort J."/>
            <person name="Robinson-Rechavi M."/>
            <person name="Bouchez O."/>
            <person name="Lampietro C."/>
            <person name="Lopez Roques C."/>
            <person name="Donnadieu C."/>
            <person name="Postlethwait J."/>
            <person name="Bobe J."/>
            <person name="Dillon D."/>
            <person name="Chandos A."/>
            <person name="von Hippel F."/>
            <person name="Guiguen Y."/>
        </authorList>
    </citation>
    <scope>NUCLEOTIDE SEQUENCE</scope>
    <source>
        <strain evidence="1">YG-Jan2019</strain>
    </source>
</reference>